<dbReference type="Pfam" id="PF09957">
    <property type="entry name" value="VapB_antitoxin"/>
    <property type="match status" value="1"/>
</dbReference>
<evidence type="ECO:0000313" key="2">
    <source>
        <dbReference type="Proteomes" id="UP000460298"/>
    </source>
</evidence>
<gene>
    <name evidence="1" type="ORF">F9K24_18875</name>
</gene>
<dbReference type="EMBL" id="WBUI01000027">
    <property type="protein sequence ID" value="KAB2929692.1"/>
    <property type="molecule type" value="Genomic_DNA"/>
</dbReference>
<dbReference type="InterPro" id="IPR019239">
    <property type="entry name" value="VapB_antitoxin"/>
</dbReference>
<comment type="caution">
    <text evidence="1">The sequence shown here is derived from an EMBL/GenBank/DDBJ whole genome shotgun (WGS) entry which is preliminary data.</text>
</comment>
<dbReference type="AlphaFoldDB" id="A0A833LVG1"/>
<organism evidence="1 2">
    <name type="scientific">Leptonema illini</name>
    <dbReference type="NCBI Taxonomy" id="183"/>
    <lineage>
        <taxon>Bacteria</taxon>
        <taxon>Pseudomonadati</taxon>
        <taxon>Spirochaetota</taxon>
        <taxon>Spirochaetia</taxon>
        <taxon>Leptospirales</taxon>
        <taxon>Leptospiraceae</taxon>
        <taxon>Leptonema</taxon>
    </lineage>
</organism>
<proteinExistence type="predicted"/>
<dbReference type="Proteomes" id="UP000460298">
    <property type="component" value="Unassembled WGS sequence"/>
</dbReference>
<evidence type="ECO:0000313" key="1">
    <source>
        <dbReference type="EMBL" id="KAB2929692.1"/>
    </source>
</evidence>
<name>A0A833LVG1_9LEPT</name>
<protein>
    <submittedName>
        <fullName evidence="1">Type II toxin-antitoxin system VapB family antitoxin</fullName>
    </submittedName>
</protein>
<sequence>MKTTINLDDELVAKAMELSGIREKTTLVNEGLKALLEKTARQRLASLGGTLPELHEVRRRRS</sequence>
<accession>A0A833LVG1</accession>
<reference evidence="1 2" key="1">
    <citation type="submission" date="2019-10" db="EMBL/GenBank/DDBJ databases">
        <title>Extracellular Electron Transfer in a Candidatus Methanoperedens spp. Enrichment Culture.</title>
        <authorList>
            <person name="Berger S."/>
            <person name="Rangel Shaw D."/>
            <person name="Berben T."/>
            <person name="In 'T Zandt M."/>
            <person name="Frank J."/>
            <person name="Reimann J."/>
            <person name="Jetten M.S.M."/>
            <person name="Welte C.U."/>
        </authorList>
    </citation>
    <scope>NUCLEOTIDE SEQUENCE [LARGE SCALE GENOMIC DNA]</scope>
    <source>
        <strain evidence="1">SB12</strain>
    </source>
</reference>